<sequence>MTENNKEYMLTDFDGHDELLNDLIKLEDKIRGRMGEHVHLIAYTRSEEGTECRPGLSD</sequence>
<dbReference type="RefSeq" id="WP_379288636.1">
    <property type="nucleotide sequence ID" value="NZ_JBHTIU010000039.1"/>
</dbReference>
<comment type="caution">
    <text evidence="1">The sequence shown here is derived from an EMBL/GenBank/DDBJ whole genome shotgun (WGS) entry which is preliminary data.</text>
</comment>
<reference evidence="2" key="1">
    <citation type="journal article" date="2019" name="Int. J. Syst. Evol. Microbiol.">
        <title>The Global Catalogue of Microorganisms (GCM) 10K type strain sequencing project: providing services to taxonomists for standard genome sequencing and annotation.</title>
        <authorList>
            <consortium name="The Broad Institute Genomics Platform"/>
            <consortium name="The Broad Institute Genome Sequencing Center for Infectious Disease"/>
            <person name="Wu L."/>
            <person name="Ma J."/>
        </authorList>
    </citation>
    <scope>NUCLEOTIDE SEQUENCE [LARGE SCALE GENOMIC DNA]</scope>
    <source>
        <strain evidence="2">CCUG 57263</strain>
    </source>
</reference>
<keyword evidence="2" id="KW-1185">Reference proteome</keyword>
<name>A0ABW3DD01_9BACL</name>
<accession>A0ABW3DD01</accession>
<proteinExistence type="predicted"/>
<dbReference type="EMBL" id="JBHTIU010000039">
    <property type="protein sequence ID" value="MFD0870124.1"/>
    <property type="molecule type" value="Genomic_DNA"/>
</dbReference>
<protein>
    <submittedName>
        <fullName evidence="1">Uncharacterized protein</fullName>
    </submittedName>
</protein>
<dbReference type="Proteomes" id="UP001597120">
    <property type="component" value="Unassembled WGS sequence"/>
</dbReference>
<evidence type="ECO:0000313" key="1">
    <source>
        <dbReference type="EMBL" id="MFD0870124.1"/>
    </source>
</evidence>
<evidence type="ECO:0000313" key="2">
    <source>
        <dbReference type="Proteomes" id="UP001597120"/>
    </source>
</evidence>
<organism evidence="1 2">
    <name type="scientific">Paenibacillus residui</name>
    <dbReference type="NCBI Taxonomy" id="629724"/>
    <lineage>
        <taxon>Bacteria</taxon>
        <taxon>Bacillati</taxon>
        <taxon>Bacillota</taxon>
        <taxon>Bacilli</taxon>
        <taxon>Bacillales</taxon>
        <taxon>Paenibacillaceae</taxon>
        <taxon>Paenibacillus</taxon>
    </lineage>
</organism>
<gene>
    <name evidence="1" type="ORF">ACFQ03_13260</name>
</gene>